<evidence type="ECO:0000313" key="1">
    <source>
        <dbReference type="EMBL" id="SUA21410.1"/>
    </source>
</evidence>
<organism evidence="1">
    <name type="scientific">Neisseria gonorrhoeae</name>
    <dbReference type="NCBI Taxonomy" id="485"/>
    <lineage>
        <taxon>Bacteria</taxon>
        <taxon>Pseudomonadati</taxon>
        <taxon>Pseudomonadota</taxon>
        <taxon>Betaproteobacteria</taxon>
        <taxon>Neisseriales</taxon>
        <taxon>Neisseriaceae</taxon>
        <taxon>Neisseria</taxon>
    </lineage>
</organism>
<sequence length="100" mass="11296">MRTVAASDTLAVGGIHKNVKKSFRGNGFCLSCAQFGRSLPTAETVHWRWQTVVRIFKSRFQTAFCPYILTFPFYLIISQTDFGGVQSGIVRLHISKRLVK</sequence>
<protein>
    <submittedName>
        <fullName evidence="1">tRNA(Ile)-lysidine synthase</fullName>
    </submittedName>
</protein>
<gene>
    <name evidence="1" type="ORF">NCTC11421_01424</name>
</gene>
<proteinExistence type="predicted"/>
<dbReference type="AlphaFoldDB" id="A0A378VX99"/>
<name>A0A378VX99_NEIGO</name>
<reference evidence="1" key="1">
    <citation type="submission" date="2018-06" db="EMBL/GenBank/DDBJ databases">
        <authorList>
            <consortium name="Pathogen Informatics"/>
            <person name="Doyle S."/>
        </authorList>
    </citation>
    <scope>NUCLEOTIDE SEQUENCE [LARGE SCALE GENOMIC DNA]</scope>
    <source>
        <strain evidence="1">NCTC11421</strain>
    </source>
</reference>
<dbReference type="EMBL" id="UGRI01000001">
    <property type="protein sequence ID" value="SUA21410.1"/>
    <property type="molecule type" value="Genomic_DNA"/>
</dbReference>
<accession>A0A378VX99</accession>